<gene>
    <name evidence="1" type="ORF">AJE_00090</name>
</gene>
<evidence type="ECO:0000313" key="2">
    <source>
        <dbReference type="Proteomes" id="UP000012046"/>
    </source>
</evidence>
<evidence type="ECO:0000313" key="1">
    <source>
        <dbReference type="EMBL" id="EHR42718.1"/>
    </source>
</evidence>
<accession>H3Z9L7</accession>
<proteinExistence type="predicted"/>
<keyword evidence="1" id="KW-0346">Stress response</keyword>
<dbReference type="PATRIC" id="fig|1129374.4.peg.18"/>
<reference evidence="1 2" key="1">
    <citation type="journal article" date="2012" name="J. Bacteriol.">
        <title>Genome Sequence of Extracellular-Protease-Producing Alishewanella jeotgali Isolated from Traditional Korean Fermented Seafood.</title>
        <authorList>
            <person name="Jung J."/>
            <person name="Chun J."/>
            <person name="Park W."/>
        </authorList>
    </citation>
    <scope>NUCLEOTIDE SEQUENCE [LARGE SCALE GENOMIC DNA]</scope>
    <source>
        <strain evidence="1 2">KCTC 22429</strain>
    </source>
</reference>
<dbReference type="AlphaFoldDB" id="H3Z9L7"/>
<name>H3Z9L7_9ALTE</name>
<keyword evidence="2" id="KW-1185">Reference proteome</keyword>
<dbReference type="STRING" id="1129374.AJE_00090"/>
<dbReference type="RefSeq" id="WP_008949111.1">
    <property type="nucleotide sequence ID" value="NZ_AHTH01000001.1"/>
</dbReference>
<dbReference type="EMBL" id="AHTH01000001">
    <property type="protein sequence ID" value="EHR42718.1"/>
    <property type="molecule type" value="Genomic_DNA"/>
</dbReference>
<dbReference type="Proteomes" id="UP000012046">
    <property type="component" value="Unassembled WGS sequence"/>
</dbReference>
<organism evidence="1 2">
    <name type="scientific">Alishewanella jeotgali KCTC 22429</name>
    <dbReference type="NCBI Taxonomy" id="1129374"/>
    <lineage>
        <taxon>Bacteria</taxon>
        <taxon>Pseudomonadati</taxon>
        <taxon>Pseudomonadota</taxon>
        <taxon>Gammaproteobacteria</taxon>
        <taxon>Alteromonadales</taxon>
        <taxon>Alteromonadaceae</taxon>
        <taxon>Alishewanella</taxon>
    </lineage>
</organism>
<sequence>MDLNCPYCQTAFPKFPSRKTKCQACGQVVYPKRRIEDPAGVKVLLTEQQANEVENAWREHQAKAQLIETLKPTGITFEQLQTYSAPDIAIEDIAYHGLQHCLHEFLIDDLNARAFAYHLLGNLAWKRAQKDKAFQFHQNGFFNTAKNFQTKQTSIPGLKLELKGRPLACAECTQVAGVLELDVYLHQKLLPVTSCKLFARNFGRGCLELYPNLPSFTNWT</sequence>
<comment type="caution">
    <text evidence="1">The sequence shown here is derived from an EMBL/GenBank/DDBJ whole genome shotgun (WGS) entry which is preliminary data.</text>
</comment>
<protein>
    <submittedName>
        <fullName evidence="1">Heat shock protein DnaJ domain-containing protein</fullName>
    </submittedName>
</protein>